<gene>
    <name evidence="2" type="ORF">ACFSUT_40095</name>
</gene>
<comment type="caution">
    <text evidence="2">The sequence shown here is derived from an EMBL/GenBank/DDBJ whole genome shotgun (WGS) entry which is preliminary data.</text>
</comment>
<protein>
    <submittedName>
        <fullName evidence="2">Uncharacterized protein</fullName>
    </submittedName>
</protein>
<sequence>MALKVSRVSGARSMTGAAQLSPARNGCNGSAFRCGLFDSSARTSSPPFPNQQRSSTMFVYGVSLTDIQRVVRDVSSALYDGNITVRTGEDRSNRAGRRATFTLRATDTAGCGAKGSASACGKGTGPNGRRRTISACWHAHYDVLAELFARFPVARVVTAIATYTAPTFRDRALATASRNVGSQLYPVTAPDCCECDHADYVDTFDQVAGTGYVDDFDWMPSGDAMRPNTDVDYFLDQLDRVLAEQ</sequence>
<dbReference type="RefSeq" id="WP_344280681.1">
    <property type="nucleotide sequence ID" value="NZ_BAAAHV010000017.1"/>
</dbReference>
<evidence type="ECO:0000313" key="3">
    <source>
        <dbReference type="Proteomes" id="UP001597542"/>
    </source>
</evidence>
<proteinExistence type="predicted"/>
<evidence type="ECO:0000256" key="1">
    <source>
        <dbReference type="SAM" id="MobiDB-lite"/>
    </source>
</evidence>
<feature type="region of interest" description="Disordered" evidence="1">
    <location>
        <begin position="1"/>
        <end position="22"/>
    </location>
</feature>
<reference evidence="3" key="1">
    <citation type="journal article" date="2019" name="Int. J. Syst. Evol. Microbiol.">
        <title>The Global Catalogue of Microorganisms (GCM) 10K type strain sequencing project: providing services to taxonomists for standard genome sequencing and annotation.</title>
        <authorList>
            <consortium name="The Broad Institute Genomics Platform"/>
            <consortium name="The Broad Institute Genome Sequencing Center for Infectious Disease"/>
            <person name="Wu L."/>
            <person name="Ma J."/>
        </authorList>
    </citation>
    <scope>NUCLEOTIDE SEQUENCE [LARGE SCALE GENOMIC DNA]</scope>
    <source>
        <strain evidence="3">CGMCC 4.7638</strain>
    </source>
</reference>
<organism evidence="2 3">
    <name type="scientific">Amycolatopsis albidoflavus</name>
    <dbReference type="NCBI Taxonomy" id="102226"/>
    <lineage>
        <taxon>Bacteria</taxon>
        <taxon>Bacillati</taxon>
        <taxon>Actinomycetota</taxon>
        <taxon>Actinomycetes</taxon>
        <taxon>Pseudonocardiales</taxon>
        <taxon>Pseudonocardiaceae</taxon>
        <taxon>Amycolatopsis</taxon>
    </lineage>
</organism>
<dbReference type="EMBL" id="JBHUKQ010000023">
    <property type="protein sequence ID" value="MFD2486531.1"/>
    <property type="molecule type" value="Genomic_DNA"/>
</dbReference>
<evidence type="ECO:0000313" key="2">
    <source>
        <dbReference type="EMBL" id="MFD2486531.1"/>
    </source>
</evidence>
<accession>A0ABW5IAX9</accession>
<keyword evidence="3" id="KW-1185">Reference proteome</keyword>
<name>A0ABW5IAX9_9PSEU</name>
<dbReference type="Proteomes" id="UP001597542">
    <property type="component" value="Unassembled WGS sequence"/>
</dbReference>